<evidence type="ECO:0000313" key="9">
    <source>
        <dbReference type="EMBL" id="MDX8151616.1"/>
    </source>
</evidence>
<keyword evidence="5" id="KW-1015">Disulfide bond</keyword>
<dbReference type="PROSITE" id="PS00135">
    <property type="entry name" value="TRYPSIN_SER"/>
    <property type="match status" value="1"/>
</dbReference>
<comment type="subcellular location">
    <subcellularLocation>
        <location evidence="1">Secreted</location>
    </subcellularLocation>
</comment>
<organism evidence="9 10">
    <name type="scientific">Patulibacter brassicae</name>
    <dbReference type="NCBI Taxonomy" id="1705717"/>
    <lineage>
        <taxon>Bacteria</taxon>
        <taxon>Bacillati</taxon>
        <taxon>Actinomycetota</taxon>
        <taxon>Thermoleophilia</taxon>
        <taxon>Solirubrobacterales</taxon>
        <taxon>Patulibacteraceae</taxon>
        <taxon>Patulibacter</taxon>
    </lineage>
</organism>
<feature type="domain" description="Peptidase S1" evidence="8">
    <location>
        <begin position="47"/>
        <end position="305"/>
    </location>
</feature>
<dbReference type="InterPro" id="IPR009003">
    <property type="entry name" value="Peptidase_S1_PA"/>
</dbReference>
<feature type="signal peptide" evidence="7">
    <location>
        <begin position="1"/>
        <end position="36"/>
    </location>
</feature>
<keyword evidence="4" id="KW-0378">Hydrolase</keyword>
<dbReference type="PANTHER" id="PTHR24264:SF65">
    <property type="entry name" value="SRCR DOMAIN-CONTAINING PROTEIN"/>
    <property type="match status" value="1"/>
</dbReference>
<dbReference type="SUPFAM" id="SSF50494">
    <property type="entry name" value="Trypsin-like serine proteases"/>
    <property type="match status" value="1"/>
</dbReference>
<dbReference type="Proteomes" id="UP001277761">
    <property type="component" value="Unassembled WGS sequence"/>
</dbReference>
<dbReference type="InterPro" id="IPR043504">
    <property type="entry name" value="Peptidase_S1_PA_chymotrypsin"/>
</dbReference>
<dbReference type="InterPro" id="IPR033116">
    <property type="entry name" value="TRYPSIN_SER"/>
</dbReference>
<evidence type="ECO:0000256" key="7">
    <source>
        <dbReference type="SAM" id="SignalP"/>
    </source>
</evidence>
<dbReference type="InterPro" id="IPR001314">
    <property type="entry name" value="Peptidase_S1A"/>
</dbReference>
<proteinExistence type="predicted"/>
<evidence type="ECO:0000256" key="1">
    <source>
        <dbReference type="ARBA" id="ARBA00004613"/>
    </source>
</evidence>
<dbReference type="PANTHER" id="PTHR24264">
    <property type="entry name" value="TRYPSIN-RELATED"/>
    <property type="match status" value="1"/>
</dbReference>
<dbReference type="EMBL" id="JAXAVX010000003">
    <property type="protein sequence ID" value="MDX8151616.1"/>
    <property type="molecule type" value="Genomic_DNA"/>
</dbReference>
<feature type="compositionally biased region" description="Pro residues" evidence="6">
    <location>
        <begin position="314"/>
        <end position="324"/>
    </location>
</feature>
<dbReference type="RefSeq" id="WP_319953770.1">
    <property type="nucleotide sequence ID" value="NZ_JAXAVX010000003.1"/>
</dbReference>
<dbReference type="InterPro" id="IPR050127">
    <property type="entry name" value="Serine_Proteases_S1"/>
</dbReference>
<evidence type="ECO:0000256" key="4">
    <source>
        <dbReference type="ARBA" id="ARBA00022801"/>
    </source>
</evidence>
<evidence type="ECO:0000256" key="5">
    <source>
        <dbReference type="ARBA" id="ARBA00023157"/>
    </source>
</evidence>
<reference evidence="9 10" key="1">
    <citation type="submission" date="2023-11" db="EMBL/GenBank/DDBJ databases">
        <authorList>
            <person name="Xu M."/>
            <person name="Jiang T."/>
        </authorList>
    </citation>
    <scope>NUCLEOTIDE SEQUENCE [LARGE SCALE GENOMIC DNA]</scope>
    <source>
        <strain evidence="9 10">SD</strain>
    </source>
</reference>
<name>A0ABU4VIE7_9ACTN</name>
<keyword evidence="2" id="KW-0964">Secreted</keyword>
<dbReference type="PRINTS" id="PR00722">
    <property type="entry name" value="CHYMOTRYPSIN"/>
</dbReference>
<dbReference type="PROSITE" id="PS50240">
    <property type="entry name" value="TRYPSIN_DOM"/>
    <property type="match status" value="1"/>
</dbReference>
<dbReference type="Gene3D" id="2.40.10.10">
    <property type="entry name" value="Trypsin-like serine proteases"/>
    <property type="match status" value="1"/>
</dbReference>
<evidence type="ECO:0000313" key="10">
    <source>
        <dbReference type="Proteomes" id="UP001277761"/>
    </source>
</evidence>
<protein>
    <submittedName>
        <fullName evidence="9">Serine protease</fullName>
    </submittedName>
</protein>
<keyword evidence="3 9" id="KW-0645">Protease</keyword>
<keyword evidence="10" id="KW-1185">Reference proteome</keyword>
<sequence>MLRARRRRSLAARPWRGALLALLAGALAAGAGPAVAAADAGRATPRIIGGGDVAITAVPYQVALWNPTRGTPLEGQFCGGVVLSATTVATAGHCVHDAEAGGLRPTTSIRVLAGTSHLRGASEPAYGPGVRDVAVSSIALHPSYDPTTADFDAAVLTLAEPLYAGSPAIDGVAAIAPIELLPASQSGSVTAYGALLQVSGWGDTSGGSTYPADLRATNVRVADQQVCGLQYLLQGGVTDRMLCATANGQDSCGGDSGGPLTATVGGTRVLAGLVSFGLGCANGVYGVYTRVASTAIGSFLRSAAGLPAAGTSTPPAPAPTPAAPAPDVAAPTSRVARRTCTRVRCTVRVTVSDALPTAGVARVTGTLQWTTRRACRRDGRRTTCAVRRKRTLRASLVGGTTWALRTPRLTKGVRYRLTVTARDRAGNVERRPRAVTLRRRA</sequence>
<evidence type="ECO:0000256" key="3">
    <source>
        <dbReference type="ARBA" id="ARBA00022670"/>
    </source>
</evidence>
<dbReference type="CDD" id="cd00190">
    <property type="entry name" value="Tryp_SPc"/>
    <property type="match status" value="1"/>
</dbReference>
<evidence type="ECO:0000259" key="8">
    <source>
        <dbReference type="PROSITE" id="PS50240"/>
    </source>
</evidence>
<feature type="region of interest" description="Disordered" evidence="6">
    <location>
        <begin position="308"/>
        <end position="330"/>
    </location>
</feature>
<comment type="caution">
    <text evidence="9">The sequence shown here is derived from an EMBL/GenBank/DDBJ whole genome shotgun (WGS) entry which is preliminary data.</text>
</comment>
<evidence type="ECO:0000256" key="2">
    <source>
        <dbReference type="ARBA" id="ARBA00022525"/>
    </source>
</evidence>
<dbReference type="Pfam" id="PF00089">
    <property type="entry name" value="Trypsin"/>
    <property type="match status" value="1"/>
</dbReference>
<dbReference type="GO" id="GO:0006508">
    <property type="term" value="P:proteolysis"/>
    <property type="evidence" value="ECO:0007669"/>
    <property type="project" value="UniProtKB-KW"/>
</dbReference>
<keyword evidence="7" id="KW-0732">Signal</keyword>
<accession>A0ABU4VIE7</accession>
<feature type="chain" id="PRO_5047495010" evidence="7">
    <location>
        <begin position="37"/>
        <end position="441"/>
    </location>
</feature>
<gene>
    <name evidence="9" type="ORF">SK069_08440</name>
</gene>
<dbReference type="InterPro" id="IPR001254">
    <property type="entry name" value="Trypsin_dom"/>
</dbReference>
<evidence type="ECO:0000256" key="6">
    <source>
        <dbReference type="SAM" id="MobiDB-lite"/>
    </source>
</evidence>
<dbReference type="SMART" id="SM00020">
    <property type="entry name" value="Tryp_SPc"/>
    <property type="match status" value="1"/>
</dbReference>
<dbReference type="GO" id="GO:0008233">
    <property type="term" value="F:peptidase activity"/>
    <property type="evidence" value="ECO:0007669"/>
    <property type="project" value="UniProtKB-KW"/>
</dbReference>